<dbReference type="RefSeq" id="XP_053589422.1">
    <property type="nucleotide sequence ID" value="XM_053725228.1"/>
</dbReference>
<feature type="domain" description="Lin-15A/B-like" evidence="2">
    <location>
        <begin position="83"/>
        <end position="165"/>
    </location>
</feature>
<dbReference type="CTD" id="9821535"/>
<dbReference type="InterPro" id="IPR057432">
    <property type="entry name" value="Lin-15A/B-like_dom"/>
</dbReference>
<name>A0A6A5HF33_CAERE</name>
<feature type="region of interest" description="Disordered" evidence="1">
    <location>
        <begin position="250"/>
        <end position="269"/>
    </location>
</feature>
<dbReference type="EMBL" id="WUAV01000002">
    <property type="protein sequence ID" value="KAF1765581.1"/>
    <property type="molecule type" value="Genomic_DNA"/>
</dbReference>
<evidence type="ECO:0000313" key="3">
    <source>
        <dbReference type="EMBL" id="KAF1765581.1"/>
    </source>
</evidence>
<proteinExistence type="predicted"/>
<sequence>MPRVGQRGTMPVTAEHVRYHRTTTLLITQFLQYHKLSSETVDDHSFKSLCRHLNPLVQIPTPELVDSMHIELGHDQLLHNRFRPCILCGIESTKHKTITLNDEVAAIFLTTAVISDKISIKQAKHAMLCSKLNLCEVHVSPLKKAMYECIGGDSCADFDDIPDYAFLGGLAVFIKLMTIRQIFDEEPVRKISEVRYRDLLRCWMSQDLSKVPLQTDVMYNAHSRSPAPSKPSTSLKQSVADFYESLQKTAPNTVPGSLSVPDEEDVPGLKKVKLEEPDFNEDVSSSEPSSSVPTPSLIPLNVAVYTLKNGKKVVKAPAGLAPAAAMLTKNTGRLVTYRFAAKKFIGKVSEQPTTIELTTIILQFIYTVSSDLNYLFQV</sequence>
<evidence type="ECO:0000256" key="1">
    <source>
        <dbReference type="SAM" id="MobiDB-lite"/>
    </source>
</evidence>
<comment type="caution">
    <text evidence="3">The sequence shown here is derived from an EMBL/GenBank/DDBJ whole genome shotgun (WGS) entry which is preliminary data.</text>
</comment>
<evidence type="ECO:0000313" key="4">
    <source>
        <dbReference type="Proteomes" id="UP000483820"/>
    </source>
</evidence>
<accession>A0A6A5HF33</accession>
<dbReference type="AlphaFoldDB" id="A0A6A5HF33"/>
<dbReference type="GeneID" id="9821535"/>
<gene>
    <name evidence="3" type="ORF">GCK72_005533</name>
</gene>
<dbReference type="Proteomes" id="UP000483820">
    <property type="component" value="Chromosome II"/>
</dbReference>
<dbReference type="Pfam" id="PF25375">
    <property type="entry name" value="Lin-15B"/>
    <property type="match status" value="1"/>
</dbReference>
<evidence type="ECO:0000259" key="2">
    <source>
        <dbReference type="Pfam" id="PF25375"/>
    </source>
</evidence>
<organism evidence="3 4">
    <name type="scientific">Caenorhabditis remanei</name>
    <name type="common">Caenorhabditis vulgaris</name>
    <dbReference type="NCBI Taxonomy" id="31234"/>
    <lineage>
        <taxon>Eukaryota</taxon>
        <taxon>Metazoa</taxon>
        <taxon>Ecdysozoa</taxon>
        <taxon>Nematoda</taxon>
        <taxon>Chromadorea</taxon>
        <taxon>Rhabditida</taxon>
        <taxon>Rhabditina</taxon>
        <taxon>Rhabditomorpha</taxon>
        <taxon>Rhabditoidea</taxon>
        <taxon>Rhabditidae</taxon>
        <taxon>Peloderinae</taxon>
        <taxon>Caenorhabditis</taxon>
    </lineage>
</organism>
<protein>
    <recommendedName>
        <fullName evidence="2">Lin-15A/B-like domain-containing protein</fullName>
    </recommendedName>
</protein>
<reference evidence="3 4" key="1">
    <citation type="submission" date="2019-12" db="EMBL/GenBank/DDBJ databases">
        <title>Chromosome-level assembly of the Caenorhabditis remanei genome.</title>
        <authorList>
            <person name="Teterina A.A."/>
            <person name="Willis J.H."/>
            <person name="Phillips P.C."/>
        </authorList>
    </citation>
    <scope>NUCLEOTIDE SEQUENCE [LARGE SCALE GENOMIC DNA]</scope>
    <source>
        <strain evidence="3 4">PX506</strain>
        <tissue evidence="3">Whole organism</tissue>
    </source>
</reference>
<dbReference type="KEGG" id="crq:GCK72_005533"/>